<comment type="caution">
    <text evidence="3">The sequence shown here is derived from an EMBL/GenBank/DDBJ whole genome shotgun (WGS) entry which is preliminary data.</text>
</comment>
<keyword evidence="4" id="KW-1185">Reference proteome</keyword>
<evidence type="ECO:0008006" key="5">
    <source>
        <dbReference type="Google" id="ProtNLM"/>
    </source>
</evidence>
<dbReference type="OrthoDB" id="4069604at2759"/>
<protein>
    <recommendedName>
        <fullName evidence="5">FAS1 domain-containing protein</fullName>
    </recommendedName>
</protein>
<dbReference type="InterPro" id="IPR000992">
    <property type="entry name" value="SRP1_TIP1"/>
</dbReference>
<gene>
    <name evidence="3" type="ORF">C6P45_002532</name>
</gene>
<evidence type="ECO:0000256" key="1">
    <source>
        <dbReference type="SAM" id="MobiDB-lite"/>
    </source>
</evidence>
<sequence length="187" mass="20890">MRFNILYTILLLTVTVLADDAADFQYRSMAESKDFNFFMAFLDDFDQNFPVYTSYMVANKLKLPQEVADYYNHLAKLPSTANLEEDIINSFPYTEFQTFVTNFPWYTSLLKEGDITTMYLPRDFGSVSVTSGQSTTATNQSSNGTISETGSTSSSSTKTKKSKNEGTNLISLSTPLYILVAGLSILL</sequence>
<feature type="chain" id="PRO_5040166487" description="FAS1 domain-containing protein" evidence="2">
    <location>
        <begin position="19"/>
        <end position="187"/>
    </location>
</feature>
<feature type="compositionally biased region" description="Low complexity" evidence="1">
    <location>
        <begin position="131"/>
        <end position="157"/>
    </location>
</feature>
<name>A0A9P6VVP2_MAUEX</name>
<dbReference type="Pfam" id="PF00660">
    <property type="entry name" value="SRP1_TIP1"/>
    <property type="match status" value="1"/>
</dbReference>
<dbReference type="AlphaFoldDB" id="A0A9P6VVP2"/>
<reference evidence="3 4" key="1">
    <citation type="submission" date="2020-11" db="EMBL/GenBank/DDBJ databases">
        <title>Kefir isolates.</title>
        <authorList>
            <person name="Marcisauskas S."/>
            <person name="Kim Y."/>
            <person name="Blasche S."/>
        </authorList>
    </citation>
    <scope>NUCLEOTIDE SEQUENCE [LARGE SCALE GENOMIC DNA]</scope>
    <source>
        <strain evidence="3 4">OG2</strain>
    </source>
</reference>
<keyword evidence="2" id="KW-0732">Signal</keyword>
<accession>A0A9P6VVP2</accession>
<evidence type="ECO:0000313" key="3">
    <source>
        <dbReference type="EMBL" id="KAG0657076.1"/>
    </source>
</evidence>
<evidence type="ECO:0000313" key="4">
    <source>
        <dbReference type="Proteomes" id="UP000750334"/>
    </source>
</evidence>
<feature type="signal peptide" evidence="2">
    <location>
        <begin position="1"/>
        <end position="18"/>
    </location>
</feature>
<dbReference type="Proteomes" id="UP000750334">
    <property type="component" value="Unassembled WGS sequence"/>
</dbReference>
<feature type="region of interest" description="Disordered" evidence="1">
    <location>
        <begin position="131"/>
        <end position="164"/>
    </location>
</feature>
<organism evidence="3 4">
    <name type="scientific">Maudiozyma exigua</name>
    <name type="common">Yeast</name>
    <name type="synonym">Kazachstania exigua</name>
    <dbReference type="NCBI Taxonomy" id="34358"/>
    <lineage>
        <taxon>Eukaryota</taxon>
        <taxon>Fungi</taxon>
        <taxon>Dikarya</taxon>
        <taxon>Ascomycota</taxon>
        <taxon>Saccharomycotina</taxon>
        <taxon>Saccharomycetes</taxon>
        <taxon>Saccharomycetales</taxon>
        <taxon>Saccharomycetaceae</taxon>
        <taxon>Maudiozyma</taxon>
    </lineage>
</organism>
<proteinExistence type="predicted"/>
<dbReference type="EMBL" id="PUHR01000244">
    <property type="protein sequence ID" value="KAG0657076.1"/>
    <property type="molecule type" value="Genomic_DNA"/>
</dbReference>
<evidence type="ECO:0000256" key="2">
    <source>
        <dbReference type="SAM" id="SignalP"/>
    </source>
</evidence>